<dbReference type="STRING" id="1423726.FC07_GL001832"/>
<dbReference type="Proteomes" id="UP000051461">
    <property type="component" value="Unassembled WGS sequence"/>
</dbReference>
<organism evidence="1 2">
    <name type="scientific">Loigolactobacillus bifermentans DSM 20003</name>
    <dbReference type="NCBI Taxonomy" id="1423726"/>
    <lineage>
        <taxon>Bacteria</taxon>
        <taxon>Bacillati</taxon>
        <taxon>Bacillota</taxon>
        <taxon>Bacilli</taxon>
        <taxon>Lactobacillales</taxon>
        <taxon>Lactobacillaceae</taxon>
        <taxon>Loigolactobacillus</taxon>
    </lineage>
</organism>
<protein>
    <submittedName>
        <fullName evidence="1">Uncharacterized protein</fullName>
    </submittedName>
</protein>
<dbReference type="EMBL" id="AZDA01000136">
    <property type="protein sequence ID" value="KRK32779.1"/>
    <property type="molecule type" value="Genomic_DNA"/>
</dbReference>
<gene>
    <name evidence="1" type="ORF">FC07_GL001832</name>
</gene>
<comment type="caution">
    <text evidence="1">The sequence shown here is derived from an EMBL/GenBank/DDBJ whole genome shotgun (WGS) entry which is preliminary data.</text>
</comment>
<keyword evidence="2" id="KW-1185">Reference proteome</keyword>
<accession>A0A0R1GFG3</accession>
<dbReference type="AlphaFoldDB" id="A0A0R1GFG3"/>
<proteinExistence type="predicted"/>
<sequence>MLADQGQLVLITDTKAAPQPLCFELTALTEIDHNNQLPYQNTPALLTLLLKRLALRPGMKAFKQLCVTTQTQLLAYRRKHPYVTSLFQAQTGFNLASGAVTQQALAQSHREFAPRLASVKRQQLPYMNQVLQAITPQATVDVTEAGLFVLREGTQQLAIEVALNQLDVRANQSRPQLPQRMQTCNASLYQAFCRLTVAFDQLYQRALLRDTAVNF</sequence>
<evidence type="ECO:0000313" key="2">
    <source>
        <dbReference type="Proteomes" id="UP000051461"/>
    </source>
</evidence>
<dbReference type="PATRIC" id="fig|1423726.3.peg.1901"/>
<evidence type="ECO:0000313" key="1">
    <source>
        <dbReference type="EMBL" id="KRK32779.1"/>
    </source>
</evidence>
<reference evidence="1 2" key="1">
    <citation type="journal article" date="2015" name="Genome Announc.">
        <title>Expanding the biotechnology potential of lactobacilli through comparative genomics of 213 strains and associated genera.</title>
        <authorList>
            <person name="Sun Z."/>
            <person name="Harris H.M."/>
            <person name="McCann A."/>
            <person name="Guo C."/>
            <person name="Argimon S."/>
            <person name="Zhang W."/>
            <person name="Yang X."/>
            <person name="Jeffery I.B."/>
            <person name="Cooney J.C."/>
            <person name="Kagawa T.F."/>
            <person name="Liu W."/>
            <person name="Song Y."/>
            <person name="Salvetti E."/>
            <person name="Wrobel A."/>
            <person name="Rasinkangas P."/>
            <person name="Parkhill J."/>
            <person name="Rea M.C."/>
            <person name="O'Sullivan O."/>
            <person name="Ritari J."/>
            <person name="Douillard F.P."/>
            <person name="Paul Ross R."/>
            <person name="Yang R."/>
            <person name="Briner A.E."/>
            <person name="Felis G.E."/>
            <person name="de Vos W.M."/>
            <person name="Barrangou R."/>
            <person name="Klaenhammer T.R."/>
            <person name="Caufield P.W."/>
            <person name="Cui Y."/>
            <person name="Zhang H."/>
            <person name="O'Toole P.W."/>
        </authorList>
    </citation>
    <scope>NUCLEOTIDE SEQUENCE [LARGE SCALE GENOMIC DNA]</scope>
    <source>
        <strain evidence="1 2">DSM 20003</strain>
    </source>
</reference>
<name>A0A0R1GFG3_9LACO</name>